<dbReference type="eggNOG" id="COG2203">
    <property type="taxonomic scope" value="Bacteria"/>
</dbReference>
<dbReference type="EMBL" id="CP001999">
    <property type="protein sequence ID" value="ADG93082.1"/>
    <property type="molecule type" value="Genomic_DNA"/>
</dbReference>
<feature type="domain" description="HD-GYP" evidence="1">
    <location>
        <begin position="470"/>
        <end position="556"/>
    </location>
</feature>
<dbReference type="InterPro" id="IPR001279">
    <property type="entry name" value="Metallo-B-lactamas"/>
</dbReference>
<dbReference type="SUPFAM" id="SSF55781">
    <property type="entry name" value="GAF domain-like"/>
    <property type="match status" value="1"/>
</dbReference>
<protein>
    <submittedName>
        <fullName evidence="2">Metal dependent phosphohydrolase</fullName>
    </submittedName>
</protein>
<dbReference type="STRING" id="572480.Arnit_1424"/>
<dbReference type="InterPro" id="IPR029016">
    <property type="entry name" value="GAF-like_dom_sf"/>
</dbReference>
<dbReference type="SMART" id="SM00065">
    <property type="entry name" value="GAF"/>
    <property type="match status" value="1"/>
</dbReference>
<dbReference type="PANTHER" id="PTHR43155">
    <property type="entry name" value="CYCLIC DI-GMP PHOSPHODIESTERASE PA4108-RELATED"/>
    <property type="match status" value="1"/>
</dbReference>
<proteinExistence type="predicted"/>
<dbReference type="Gene3D" id="3.60.15.10">
    <property type="entry name" value="Ribonuclease Z/Hydroxyacylglutathione hydrolase-like"/>
    <property type="match status" value="1"/>
</dbReference>
<dbReference type="CDD" id="cd07735">
    <property type="entry name" value="class_II_PDE_MBL-fold"/>
    <property type="match status" value="1"/>
</dbReference>
<dbReference type="GO" id="GO:0004115">
    <property type="term" value="F:3',5'-cyclic-AMP phosphodiesterase activity"/>
    <property type="evidence" value="ECO:0007669"/>
    <property type="project" value="InterPro"/>
</dbReference>
<dbReference type="HOGENOM" id="CLU_000445_92_13_7"/>
<dbReference type="InterPro" id="IPR037522">
    <property type="entry name" value="HD_GYP_dom"/>
</dbReference>
<dbReference type="Gene3D" id="3.30.450.40">
    <property type="match status" value="1"/>
</dbReference>
<keyword evidence="2" id="KW-0378">Hydrolase</keyword>
<dbReference type="RefSeq" id="WP_013135227.1">
    <property type="nucleotide sequence ID" value="NC_014166.1"/>
</dbReference>
<dbReference type="InterPro" id="IPR003607">
    <property type="entry name" value="HD/PDEase_dom"/>
</dbReference>
<dbReference type="eggNOG" id="COG2206">
    <property type="taxonomic scope" value="Bacteria"/>
</dbReference>
<dbReference type="SMART" id="SM00849">
    <property type="entry name" value="Lactamase_B"/>
    <property type="match status" value="1"/>
</dbReference>
<feature type="domain" description="HD-GYP" evidence="1">
    <location>
        <begin position="587"/>
        <end position="790"/>
    </location>
</feature>
<gene>
    <name evidence="2" type="ordered locus">Arnit_1424</name>
</gene>
<dbReference type="InterPro" id="IPR000396">
    <property type="entry name" value="Pdiesterase2"/>
</dbReference>
<dbReference type="InterPro" id="IPR036866">
    <property type="entry name" value="RibonucZ/Hydroxyglut_hydro"/>
</dbReference>
<dbReference type="Pfam" id="PF12706">
    <property type="entry name" value="Lactamase_B_2"/>
    <property type="match status" value="1"/>
</dbReference>
<dbReference type="KEGG" id="ant:Arnit_1424"/>
<accession>D5V5E7</accession>
<dbReference type="GO" id="GO:0006198">
    <property type="term" value="P:cAMP catabolic process"/>
    <property type="evidence" value="ECO:0007669"/>
    <property type="project" value="InterPro"/>
</dbReference>
<evidence type="ECO:0000313" key="3">
    <source>
        <dbReference type="Proteomes" id="UP000000939"/>
    </source>
</evidence>
<dbReference type="InterPro" id="IPR003018">
    <property type="entry name" value="GAF"/>
</dbReference>
<dbReference type="Pfam" id="PF01590">
    <property type="entry name" value="GAF"/>
    <property type="match status" value="1"/>
</dbReference>
<dbReference type="Gene3D" id="1.10.3210.10">
    <property type="entry name" value="Hypothetical protein af1432"/>
    <property type="match status" value="2"/>
</dbReference>
<dbReference type="SUPFAM" id="SSF109604">
    <property type="entry name" value="HD-domain/PDEase-like"/>
    <property type="match status" value="1"/>
</dbReference>
<dbReference type="AlphaFoldDB" id="D5V5E7"/>
<keyword evidence="3" id="KW-1185">Reference proteome</keyword>
<dbReference type="Proteomes" id="UP000000939">
    <property type="component" value="Chromosome"/>
</dbReference>
<dbReference type="SMART" id="SM00471">
    <property type="entry name" value="HDc"/>
    <property type="match status" value="1"/>
</dbReference>
<sequence>MKVMKNSIKVLGAYGSKSLDSNTTCIQINTNSVIDAGNIVKGLGTKAEYIDNIFLTHSHLDHLNDIPYLLDIFYEKRKKPITIYGTSKTLENLRNYILNWEIWPDFSEIELLNKKLKAIVFKPIEIDETIILEDDTKITVIKNNHTNSSCGYIITKNENSLLFSSDTYCCDSIWETINNDLTIKSIIIDVSFPSKFKQLAFDSKHLTPALLSEQLKKLKRDDIRVYINHIKPAYSKILRKEIQDYNLLLNEGKILDDGDVISLSNEYLSYNANRSNINKKEIKKLIDIGKSLTSEKNFDVLMEKILLGAKEFSDADGGTLYLVTEDEKRLKFQVVQTDSLSIKMGGTEGKITWPELPLYKEDGTPNEQMVAALCALEGKLINIPDVYETKDFNFEGTKKFDESTGYRTKSMLVIPMKNHDDDVIGVLQLLNKMDDDGNTITFTNEDKQLIESMASQAAVSITNNRLITELENLLDSFIKSIATAIGEKSEYTGGHINRVAEIAETLTKAINDDTTVFKDINFTQDEIKQMSRAAWLHDIGKIVTPEYVVDKGKKLETIYDRVNTVKAKFEIVKKDYELEYYKTFSKTSSIKEKEQLTIAFQNKITSLEEDLDFVITCNTGGEFMEDEKIERIKEIAKQKLKINGEDTNLLSENEVYNLCIKKGTLTNEERDIINNHVTVSYKMLETMPFPKKLRRVPVIAGSHHKMVKGGGYSAPEILDLPMTIEDKILAVADVFEALTANDRPYKKANSLNTSLRILSFMIKDQHLDRDIVKFFVDNNLHLDYANKYLSEEQMDEITIDFNKI</sequence>
<dbReference type="CDD" id="cd00077">
    <property type="entry name" value="HDc"/>
    <property type="match status" value="2"/>
</dbReference>
<dbReference type="PANTHER" id="PTHR43155:SF2">
    <property type="entry name" value="CYCLIC DI-GMP PHOSPHODIESTERASE PA4108"/>
    <property type="match status" value="1"/>
</dbReference>
<evidence type="ECO:0000259" key="1">
    <source>
        <dbReference type="PROSITE" id="PS51832"/>
    </source>
</evidence>
<dbReference type="PROSITE" id="PS51832">
    <property type="entry name" value="HD_GYP"/>
    <property type="match status" value="2"/>
</dbReference>
<name>D5V5E7_ARCNC</name>
<organism evidence="2 3">
    <name type="scientific">Arcobacter nitrofigilis (strain ATCC 33309 / DSM 7299 / CCUG 15893 / LMG 7604 / NCTC 12251 / CI)</name>
    <name type="common">Campylobacter nitrofigilis</name>
    <dbReference type="NCBI Taxonomy" id="572480"/>
    <lineage>
        <taxon>Bacteria</taxon>
        <taxon>Pseudomonadati</taxon>
        <taxon>Campylobacterota</taxon>
        <taxon>Epsilonproteobacteria</taxon>
        <taxon>Campylobacterales</taxon>
        <taxon>Arcobacteraceae</taxon>
        <taxon>Arcobacter</taxon>
    </lineage>
</organism>
<evidence type="ECO:0000313" key="2">
    <source>
        <dbReference type="EMBL" id="ADG93082.1"/>
    </source>
</evidence>
<reference evidence="2 3" key="1">
    <citation type="journal article" date="2010" name="Stand. Genomic Sci.">
        <title>Complete genome sequence of Arcobacter nitrofigilis type strain (CI).</title>
        <authorList>
            <person name="Pati A."/>
            <person name="Gronow S."/>
            <person name="Lapidus A."/>
            <person name="Copeland A."/>
            <person name="Glavina Del Rio T."/>
            <person name="Nolan M."/>
            <person name="Lucas S."/>
            <person name="Tice H."/>
            <person name="Cheng J.F."/>
            <person name="Han C."/>
            <person name="Chertkov O."/>
            <person name="Bruce D."/>
            <person name="Tapia R."/>
            <person name="Goodwin L."/>
            <person name="Pitluck S."/>
            <person name="Liolios K."/>
            <person name="Ivanova N."/>
            <person name="Mavromatis K."/>
            <person name="Chen A."/>
            <person name="Palaniappan K."/>
            <person name="Land M."/>
            <person name="Hauser L."/>
            <person name="Chang Y.J."/>
            <person name="Jeffries C.D."/>
            <person name="Detter J.C."/>
            <person name="Rohde M."/>
            <person name="Goker M."/>
            <person name="Bristow J."/>
            <person name="Eisen J.A."/>
            <person name="Markowitz V."/>
            <person name="Hugenholtz P."/>
            <person name="Klenk H.P."/>
            <person name="Kyrpides N.C."/>
        </authorList>
    </citation>
    <scope>NUCLEOTIDE SEQUENCE [LARGE SCALE GENOMIC DNA]</scope>
    <source>
        <strain evidence="3">ATCC 33309 / DSM 7299 / CCUG 15893 / LMG 7604 / NCTC 12251 / CI</strain>
    </source>
</reference>
<dbReference type="SUPFAM" id="SSF56281">
    <property type="entry name" value="Metallo-hydrolase/oxidoreductase"/>
    <property type="match status" value="1"/>
</dbReference>
<dbReference type="Pfam" id="PF13487">
    <property type="entry name" value="HD_5"/>
    <property type="match status" value="1"/>
</dbReference>
<dbReference type="eggNOG" id="COG1234">
    <property type="taxonomic scope" value="Bacteria"/>
</dbReference>